<protein>
    <recommendedName>
        <fullName evidence="1">Alpha-amylase/branching enzyme C-terminal all beta domain-containing protein</fullName>
    </recommendedName>
</protein>
<dbReference type="Pfam" id="PF02806">
    <property type="entry name" value="Alpha-amylase_C"/>
    <property type="match status" value="1"/>
</dbReference>
<dbReference type="AlphaFoldDB" id="A0A4Q2FDC2"/>
<evidence type="ECO:0000259" key="1">
    <source>
        <dbReference type="Pfam" id="PF02806"/>
    </source>
</evidence>
<gene>
    <name evidence="2" type="ORF">DF216_10820</name>
</gene>
<dbReference type="InterPro" id="IPR013780">
    <property type="entry name" value="Glyco_hydro_b"/>
</dbReference>
<dbReference type="GO" id="GO:0003824">
    <property type="term" value="F:catalytic activity"/>
    <property type="evidence" value="ECO:0007669"/>
    <property type="project" value="InterPro"/>
</dbReference>
<accession>A0A4Q2FDC2</accession>
<sequence>MTWRDHEQGELYRRLLALKKEHSALWNGAWGAPMERVTHDHPSTVLAFVRSGKHDRVFAAFNFSPTETLVTLAEVPHPGRYERAVDGHDVVEIASGHQIRLSPWAYLVLTDAG</sequence>
<dbReference type="InterPro" id="IPR006048">
    <property type="entry name" value="A-amylase/branching_C"/>
</dbReference>
<name>A0A4Q2FDC2_STROR</name>
<dbReference type="GO" id="GO:0005975">
    <property type="term" value="P:carbohydrate metabolic process"/>
    <property type="evidence" value="ECO:0007669"/>
    <property type="project" value="InterPro"/>
</dbReference>
<comment type="caution">
    <text evidence="2">The sequence shown here is derived from an EMBL/GenBank/DDBJ whole genome shotgun (WGS) entry which is preliminary data.</text>
</comment>
<dbReference type="Gene3D" id="2.60.40.1180">
    <property type="entry name" value="Golgi alpha-mannosidase II"/>
    <property type="match status" value="1"/>
</dbReference>
<dbReference type="Proteomes" id="UP000289485">
    <property type="component" value="Unassembled WGS sequence"/>
</dbReference>
<reference evidence="2 3" key="1">
    <citation type="submission" date="2018-05" db="EMBL/GenBank/DDBJ databases">
        <title>Streptococcus from otitis media.</title>
        <authorList>
            <person name="Wayes A.M."/>
            <person name="Jakubovics N.S."/>
        </authorList>
    </citation>
    <scope>NUCLEOTIDE SEQUENCE [LARGE SCALE GENOMIC DNA]</scope>
    <source>
        <strain evidence="2 3">NU43</strain>
    </source>
</reference>
<dbReference type="EMBL" id="QEWJ01000159">
    <property type="protein sequence ID" value="RXX16402.1"/>
    <property type="molecule type" value="Genomic_DNA"/>
</dbReference>
<dbReference type="SUPFAM" id="SSF51011">
    <property type="entry name" value="Glycosyl hydrolase domain"/>
    <property type="match status" value="1"/>
</dbReference>
<proteinExistence type="predicted"/>
<evidence type="ECO:0000313" key="3">
    <source>
        <dbReference type="Proteomes" id="UP000289485"/>
    </source>
</evidence>
<organism evidence="2 3">
    <name type="scientific">Streptococcus oralis</name>
    <dbReference type="NCBI Taxonomy" id="1303"/>
    <lineage>
        <taxon>Bacteria</taxon>
        <taxon>Bacillati</taxon>
        <taxon>Bacillota</taxon>
        <taxon>Bacilli</taxon>
        <taxon>Lactobacillales</taxon>
        <taxon>Streptococcaceae</taxon>
        <taxon>Streptococcus</taxon>
    </lineage>
</organism>
<feature type="domain" description="Alpha-amylase/branching enzyme C-terminal all beta" evidence="1">
    <location>
        <begin position="39"/>
        <end position="90"/>
    </location>
</feature>
<evidence type="ECO:0000313" key="2">
    <source>
        <dbReference type="EMBL" id="RXX16402.1"/>
    </source>
</evidence>
<dbReference type="GO" id="GO:0043169">
    <property type="term" value="F:cation binding"/>
    <property type="evidence" value="ECO:0007669"/>
    <property type="project" value="InterPro"/>
</dbReference>